<proteinExistence type="predicted"/>
<gene>
    <name evidence="2" type="ORF">SKAU_G00166850</name>
</gene>
<dbReference type="Proteomes" id="UP001152622">
    <property type="component" value="Chromosome 5"/>
</dbReference>
<dbReference type="InterPro" id="IPR000477">
    <property type="entry name" value="RT_dom"/>
</dbReference>
<dbReference type="EMBL" id="JAINUF010000005">
    <property type="protein sequence ID" value="KAJ8360160.1"/>
    <property type="molecule type" value="Genomic_DNA"/>
</dbReference>
<sequence>MLQEANLNTDDGLYIRFRTDGGLFNLRYLLARTKTSEQRIAELLFMDDCAILAHTEEALQHLVDCFSEAATVFGIDPKTWSSGLLIGRNKWRCETQEAALKAEFIRWEAAEAKRRRREEKPPLSPPVKNLFGCPKKFVNILRQFHDGMTARVTIGGQESAPFSVHTGVRQGCVLAPVLFNIFLLCVTKLLHKESEDRRSVAVDFRLDGNLFNIRRFQVTTKLHRERVLELQFADDCALVSHTPQGLQSVLAAAVRERTAGWD</sequence>
<evidence type="ECO:0000313" key="3">
    <source>
        <dbReference type="Proteomes" id="UP001152622"/>
    </source>
</evidence>
<feature type="domain" description="Reverse transcriptase" evidence="1">
    <location>
        <begin position="130"/>
        <end position="252"/>
    </location>
</feature>
<reference evidence="2" key="1">
    <citation type="journal article" date="2023" name="Science">
        <title>Genome structures resolve the early diversification of teleost fishes.</title>
        <authorList>
            <person name="Parey E."/>
            <person name="Louis A."/>
            <person name="Montfort J."/>
            <person name="Bouchez O."/>
            <person name="Roques C."/>
            <person name="Iampietro C."/>
            <person name="Lluch J."/>
            <person name="Castinel A."/>
            <person name="Donnadieu C."/>
            <person name="Desvignes T."/>
            <person name="Floi Bucao C."/>
            <person name="Jouanno E."/>
            <person name="Wen M."/>
            <person name="Mejri S."/>
            <person name="Dirks R."/>
            <person name="Jansen H."/>
            <person name="Henkel C."/>
            <person name="Chen W.J."/>
            <person name="Zahm M."/>
            <person name="Cabau C."/>
            <person name="Klopp C."/>
            <person name="Thompson A.W."/>
            <person name="Robinson-Rechavi M."/>
            <person name="Braasch I."/>
            <person name="Lecointre G."/>
            <person name="Bobe J."/>
            <person name="Postlethwait J.H."/>
            <person name="Berthelot C."/>
            <person name="Roest Crollius H."/>
            <person name="Guiguen Y."/>
        </authorList>
    </citation>
    <scope>NUCLEOTIDE SEQUENCE</scope>
    <source>
        <strain evidence="2">WJC10195</strain>
    </source>
</reference>
<evidence type="ECO:0000259" key="1">
    <source>
        <dbReference type="Pfam" id="PF00078"/>
    </source>
</evidence>
<dbReference type="OrthoDB" id="410381at2759"/>
<keyword evidence="3" id="KW-1185">Reference proteome</keyword>
<comment type="caution">
    <text evidence="2">The sequence shown here is derived from an EMBL/GenBank/DDBJ whole genome shotgun (WGS) entry which is preliminary data.</text>
</comment>
<evidence type="ECO:0000313" key="2">
    <source>
        <dbReference type="EMBL" id="KAJ8360160.1"/>
    </source>
</evidence>
<dbReference type="PANTHER" id="PTHR47027:SF30">
    <property type="entry name" value="THAP-TYPE DOMAIN-CONTAINING PROTEIN"/>
    <property type="match status" value="1"/>
</dbReference>
<accession>A0A9Q1FJL1</accession>
<dbReference type="PANTHER" id="PTHR47027">
    <property type="entry name" value="REVERSE TRANSCRIPTASE DOMAIN-CONTAINING PROTEIN"/>
    <property type="match status" value="1"/>
</dbReference>
<name>A0A9Q1FJL1_SYNKA</name>
<protein>
    <recommendedName>
        <fullName evidence="1">Reverse transcriptase domain-containing protein</fullName>
    </recommendedName>
</protein>
<dbReference type="Pfam" id="PF00078">
    <property type="entry name" value="RVT_1"/>
    <property type="match status" value="1"/>
</dbReference>
<organism evidence="2 3">
    <name type="scientific">Synaphobranchus kaupii</name>
    <name type="common">Kaup's arrowtooth eel</name>
    <dbReference type="NCBI Taxonomy" id="118154"/>
    <lineage>
        <taxon>Eukaryota</taxon>
        <taxon>Metazoa</taxon>
        <taxon>Chordata</taxon>
        <taxon>Craniata</taxon>
        <taxon>Vertebrata</taxon>
        <taxon>Euteleostomi</taxon>
        <taxon>Actinopterygii</taxon>
        <taxon>Neopterygii</taxon>
        <taxon>Teleostei</taxon>
        <taxon>Anguilliformes</taxon>
        <taxon>Synaphobranchidae</taxon>
        <taxon>Synaphobranchus</taxon>
    </lineage>
</organism>
<dbReference type="AlphaFoldDB" id="A0A9Q1FJL1"/>